<evidence type="ECO:0000256" key="2">
    <source>
        <dbReference type="ARBA" id="ARBA00022617"/>
    </source>
</evidence>
<evidence type="ECO:0000256" key="5">
    <source>
        <dbReference type="ARBA" id="ARBA00022989"/>
    </source>
</evidence>
<reference evidence="8" key="1">
    <citation type="submission" date="2021-03" db="EMBL/GenBank/DDBJ databases">
        <authorList>
            <consortium name="Genoscope - CEA"/>
            <person name="William W."/>
        </authorList>
    </citation>
    <scope>NUCLEOTIDE SEQUENCE</scope>
    <source>
        <strain evidence="8">Doubled-haploid Pahang</strain>
    </source>
</reference>
<keyword evidence="3" id="KW-0812">Transmembrane</keyword>
<dbReference type="EnsemblPlants" id="Ma07_t17520.1">
    <property type="protein sequence ID" value="Ma07_p17520.1"/>
    <property type="gene ID" value="Ma07_g17520"/>
</dbReference>
<dbReference type="GO" id="GO:0009055">
    <property type="term" value="F:electron transfer activity"/>
    <property type="evidence" value="ECO:0007669"/>
    <property type="project" value="InterPro"/>
</dbReference>
<evidence type="ECO:0000256" key="6">
    <source>
        <dbReference type="ARBA" id="ARBA00023004"/>
    </source>
</evidence>
<evidence type="ECO:0000256" key="4">
    <source>
        <dbReference type="ARBA" id="ARBA00022723"/>
    </source>
</evidence>
<dbReference type="PANTHER" id="PTHR10266:SF3">
    <property type="entry name" value="CYTOCHROME C1, HEME PROTEIN, MITOCHONDRIAL"/>
    <property type="match status" value="1"/>
</dbReference>
<sequence length="113" mass="12550">MFTRPGKLSDRFPQPYSNEQAARFANGGVYPPDLSLISKARHNGQNYVFALLTGYRDPPAGVLVRFQITINALVVANLVSTFSCFHLHEHVTLFVTLLSATPLDLSSYICNLH</sequence>
<comment type="subcellular location">
    <subcellularLocation>
        <location evidence="1">Membrane</location>
    </subcellularLocation>
</comment>
<organism evidence="9 10">
    <name type="scientific">Musa acuminata subsp. malaccensis</name>
    <name type="common">Wild banana</name>
    <name type="synonym">Musa malaccensis</name>
    <dbReference type="NCBI Taxonomy" id="214687"/>
    <lineage>
        <taxon>Eukaryota</taxon>
        <taxon>Viridiplantae</taxon>
        <taxon>Streptophyta</taxon>
        <taxon>Embryophyta</taxon>
        <taxon>Tracheophyta</taxon>
        <taxon>Spermatophyta</taxon>
        <taxon>Magnoliopsida</taxon>
        <taxon>Liliopsida</taxon>
        <taxon>Zingiberales</taxon>
        <taxon>Musaceae</taxon>
        <taxon>Musa</taxon>
    </lineage>
</organism>
<dbReference type="Pfam" id="PF02167">
    <property type="entry name" value="Cytochrom_C1"/>
    <property type="match status" value="1"/>
</dbReference>
<dbReference type="Gramene" id="Ma07_t17520.1">
    <property type="protein sequence ID" value="Ma07_p17520.1"/>
    <property type="gene ID" value="Ma07_g17520"/>
</dbReference>
<accession>A0A804JWT5</accession>
<evidence type="ECO:0000256" key="7">
    <source>
        <dbReference type="ARBA" id="ARBA00023136"/>
    </source>
</evidence>
<evidence type="ECO:0000256" key="1">
    <source>
        <dbReference type="ARBA" id="ARBA00004370"/>
    </source>
</evidence>
<keyword evidence="5" id="KW-1133">Transmembrane helix</keyword>
<evidence type="ECO:0000256" key="3">
    <source>
        <dbReference type="ARBA" id="ARBA00022692"/>
    </source>
</evidence>
<dbReference type="AlphaFoldDB" id="A0A804JWT5"/>
<dbReference type="GO" id="GO:0020037">
    <property type="term" value="F:heme binding"/>
    <property type="evidence" value="ECO:0007669"/>
    <property type="project" value="InterPro"/>
</dbReference>
<dbReference type="SUPFAM" id="SSF46626">
    <property type="entry name" value="Cytochrome c"/>
    <property type="match status" value="1"/>
</dbReference>
<dbReference type="GO" id="GO:0016020">
    <property type="term" value="C:membrane"/>
    <property type="evidence" value="ECO:0007669"/>
    <property type="project" value="UniProtKB-SubCell"/>
</dbReference>
<dbReference type="Proteomes" id="UP000012960">
    <property type="component" value="Unplaced"/>
</dbReference>
<protein>
    <submittedName>
        <fullName evidence="8">(wild Malaysian banana) hypothetical protein</fullName>
    </submittedName>
</protein>
<evidence type="ECO:0000313" key="10">
    <source>
        <dbReference type="Proteomes" id="UP000012960"/>
    </source>
</evidence>
<keyword evidence="2" id="KW-0349">Heme</keyword>
<evidence type="ECO:0000313" key="9">
    <source>
        <dbReference type="EnsemblPlants" id="Ma07_p17520.1"/>
    </source>
</evidence>
<dbReference type="EMBL" id="HG996473">
    <property type="protein sequence ID" value="CAG1856884.1"/>
    <property type="molecule type" value="Genomic_DNA"/>
</dbReference>
<dbReference type="InParanoid" id="A0A804JWT5"/>
<dbReference type="InterPro" id="IPR036909">
    <property type="entry name" value="Cyt_c-like_dom_sf"/>
</dbReference>
<keyword evidence="10" id="KW-1185">Reference proteome</keyword>
<gene>
    <name evidence="8" type="ORF">GSMUA_37540.1</name>
</gene>
<keyword evidence="7" id="KW-0472">Membrane</keyword>
<keyword evidence="6" id="KW-0408">Iron</keyword>
<dbReference type="Gene3D" id="1.10.760.10">
    <property type="entry name" value="Cytochrome c-like domain"/>
    <property type="match status" value="1"/>
</dbReference>
<name>A0A804JWT5_MUSAM</name>
<keyword evidence="4" id="KW-0479">Metal-binding</keyword>
<dbReference type="GO" id="GO:0046872">
    <property type="term" value="F:metal ion binding"/>
    <property type="evidence" value="ECO:0007669"/>
    <property type="project" value="UniProtKB-KW"/>
</dbReference>
<reference evidence="9" key="2">
    <citation type="submission" date="2021-05" db="UniProtKB">
        <authorList>
            <consortium name="EnsemblPlants"/>
        </authorList>
    </citation>
    <scope>IDENTIFICATION</scope>
    <source>
        <strain evidence="9">subsp. malaccensis</strain>
    </source>
</reference>
<dbReference type="PANTHER" id="PTHR10266">
    <property type="entry name" value="CYTOCHROME C1"/>
    <property type="match status" value="1"/>
</dbReference>
<proteinExistence type="predicted"/>
<evidence type="ECO:0000313" key="8">
    <source>
        <dbReference type="EMBL" id="CAG1856884.1"/>
    </source>
</evidence>
<dbReference type="InterPro" id="IPR002326">
    <property type="entry name" value="Cyt_c1"/>
</dbReference>